<dbReference type="EMBL" id="CP058909">
    <property type="protein sequence ID" value="QLH81448.1"/>
    <property type="molecule type" value="Genomic_DNA"/>
</dbReference>
<dbReference type="AlphaFoldDB" id="A0A7D5T4F5"/>
<dbReference type="Pfam" id="PF13188">
    <property type="entry name" value="PAS_8"/>
    <property type="match status" value="1"/>
</dbReference>
<organism evidence="10 11">
    <name type="scientific">Halosimplex pelagicum</name>
    <dbReference type="NCBI Taxonomy" id="869886"/>
    <lineage>
        <taxon>Archaea</taxon>
        <taxon>Methanobacteriati</taxon>
        <taxon>Methanobacteriota</taxon>
        <taxon>Stenosarchaea group</taxon>
        <taxon>Halobacteria</taxon>
        <taxon>Halobacteriales</taxon>
        <taxon>Haloarculaceae</taxon>
        <taxon>Halosimplex</taxon>
    </lineage>
</organism>
<feature type="transmembrane region" description="Helical" evidence="8">
    <location>
        <begin position="62"/>
        <end position="86"/>
    </location>
</feature>
<dbReference type="InterPro" id="IPR004358">
    <property type="entry name" value="Sig_transdc_His_kin-like_C"/>
</dbReference>
<dbReference type="GeneID" id="56082388"/>
<protein>
    <recommendedName>
        <fullName evidence="2">histidine kinase</fullName>
        <ecNumber evidence="2">2.7.13.3</ecNumber>
    </recommendedName>
</protein>
<gene>
    <name evidence="10" type="ORF">HZS54_07325</name>
</gene>
<evidence type="ECO:0000313" key="11">
    <source>
        <dbReference type="Proteomes" id="UP000509346"/>
    </source>
</evidence>
<dbReference type="Pfam" id="PF16927">
    <property type="entry name" value="HisKA_7TM"/>
    <property type="match status" value="1"/>
</dbReference>
<dbReference type="Proteomes" id="UP000509346">
    <property type="component" value="Chromosome"/>
</dbReference>
<comment type="catalytic activity">
    <reaction evidence="1">
        <text>ATP + protein L-histidine = ADP + protein N-phospho-L-histidine.</text>
        <dbReference type="EC" id="2.7.13.3"/>
    </reaction>
</comment>
<evidence type="ECO:0000256" key="8">
    <source>
        <dbReference type="SAM" id="Phobius"/>
    </source>
</evidence>
<dbReference type="Pfam" id="PF02518">
    <property type="entry name" value="HATPase_c"/>
    <property type="match status" value="1"/>
</dbReference>
<dbReference type="EC" id="2.7.13.3" evidence="2"/>
<feature type="domain" description="Histidine kinase" evidence="9">
    <location>
        <begin position="402"/>
        <end position="592"/>
    </location>
</feature>
<dbReference type="SMART" id="SM00388">
    <property type="entry name" value="HisKA"/>
    <property type="match status" value="1"/>
</dbReference>
<dbReference type="InterPro" id="IPR031621">
    <property type="entry name" value="HisKA_7TM"/>
</dbReference>
<feature type="region of interest" description="Disordered" evidence="7">
    <location>
        <begin position="278"/>
        <end position="342"/>
    </location>
</feature>
<feature type="transmembrane region" description="Helical" evidence="8">
    <location>
        <begin position="37"/>
        <end position="56"/>
    </location>
</feature>
<accession>A0A7D5T4F5</accession>
<evidence type="ECO:0000256" key="6">
    <source>
        <dbReference type="ARBA" id="ARBA00023012"/>
    </source>
</evidence>
<feature type="compositionally biased region" description="Polar residues" evidence="7">
    <location>
        <begin position="331"/>
        <end position="342"/>
    </location>
</feature>
<keyword evidence="4" id="KW-0808">Transferase</keyword>
<keyword evidence="8" id="KW-1133">Transmembrane helix</keyword>
<keyword evidence="11" id="KW-1185">Reference proteome</keyword>
<evidence type="ECO:0000256" key="5">
    <source>
        <dbReference type="ARBA" id="ARBA00022777"/>
    </source>
</evidence>
<dbReference type="GO" id="GO:0000155">
    <property type="term" value="F:phosphorelay sensor kinase activity"/>
    <property type="evidence" value="ECO:0007669"/>
    <property type="project" value="InterPro"/>
</dbReference>
<dbReference type="SUPFAM" id="SSF47384">
    <property type="entry name" value="Homodimeric domain of signal transducing histidine kinase"/>
    <property type="match status" value="1"/>
</dbReference>
<evidence type="ECO:0000256" key="4">
    <source>
        <dbReference type="ARBA" id="ARBA00022679"/>
    </source>
</evidence>
<name>A0A7D5T4F5_9EURY</name>
<dbReference type="Gene3D" id="3.30.565.10">
    <property type="entry name" value="Histidine kinase-like ATPase, C-terminal domain"/>
    <property type="match status" value="1"/>
</dbReference>
<dbReference type="InterPro" id="IPR050736">
    <property type="entry name" value="Sensor_HK_Regulatory"/>
</dbReference>
<evidence type="ECO:0000313" key="10">
    <source>
        <dbReference type="EMBL" id="QLH81448.1"/>
    </source>
</evidence>
<dbReference type="InterPro" id="IPR000014">
    <property type="entry name" value="PAS"/>
</dbReference>
<feature type="transmembrane region" description="Helical" evidence="8">
    <location>
        <begin position="143"/>
        <end position="168"/>
    </location>
</feature>
<feature type="compositionally biased region" description="Basic and acidic residues" evidence="7">
    <location>
        <begin position="278"/>
        <end position="298"/>
    </location>
</feature>
<dbReference type="RefSeq" id="WP_179921454.1">
    <property type="nucleotide sequence ID" value="NZ_CP058909.1"/>
</dbReference>
<evidence type="ECO:0000256" key="3">
    <source>
        <dbReference type="ARBA" id="ARBA00022553"/>
    </source>
</evidence>
<dbReference type="InterPro" id="IPR036097">
    <property type="entry name" value="HisK_dim/P_sf"/>
</dbReference>
<dbReference type="InterPro" id="IPR035965">
    <property type="entry name" value="PAS-like_dom_sf"/>
</dbReference>
<dbReference type="InterPro" id="IPR005467">
    <property type="entry name" value="His_kinase_dom"/>
</dbReference>
<keyword evidence="8" id="KW-0812">Transmembrane</keyword>
<dbReference type="PANTHER" id="PTHR43711:SF1">
    <property type="entry name" value="HISTIDINE KINASE 1"/>
    <property type="match status" value="1"/>
</dbReference>
<feature type="transmembrane region" description="Helical" evidence="8">
    <location>
        <begin position="180"/>
        <end position="198"/>
    </location>
</feature>
<keyword evidence="5" id="KW-0418">Kinase</keyword>
<dbReference type="SMART" id="SM00387">
    <property type="entry name" value="HATPase_c"/>
    <property type="match status" value="1"/>
</dbReference>
<dbReference type="Pfam" id="PF00512">
    <property type="entry name" value="HisKA"/>
    <property type="match status" value="1"/>
</dbReference>
<dbReference type="SUPFAM" id="SSF55874">
    <property type="entry name" value="ATPase domain of HSP90 chaperone/DNA topoisomerase II/histidine kinase"/>
    <property type="match status" value="1"/>
</dbReference>
<evidence type="ECO:0000259" key="9">
    <source>
        <dbReference type="PROSITE" id="PS50109"/>
    </source>
</evidence>
<dbReference type="PRINTS" id="PR00344">
    <property type="entry name" value="BCTRLSENSOR"/>
</dbReference>
<dbReference type="CDD" id="cd00082">
    <property type="entry name" value="HisKA"/>
    <property type="match status" value="1"/>
</dbReference>
<dbReference type="InterPro" id="IPR003661">
    <property type="entry name" value="HisK_dim/P_dom"/>
</dbReference>
<proteinExistence type="predicted"/>
<keyword evidence="8" id="KW-0472">Membrane</keyword>
<reference evidence="10 11" key="1">
    <citation type="submission" date="2020-07" db="EMBL/GenBank/DDBJ databases">
        <title>Halosimplex litoreum sp. nov. and Halosimplex rubrum sp. nov., isolated from different salt environments.</title>
        <authorList>
            <person name="Cui H."/>
        </authorList>
    </citation>
    <scope>NUCLEOTIDE SEQUENCE [LARGE SCALE GENOMIC DNA]</scope>
    <source>
        <strain evidence="10 11">R2</strain>
    </source>
</reference>
<evidence type="ECO:0000256" key="7">
    <source>
        <dbReference type="SAM" id="MobiDB-lite"/>
    </source>
</evidence>
<dbReference type="Gene3D" id="3.30.450.20">
    <property type="entry name" value="PAS domain"/>
    <property type="match status" value="1"/>
</dbReference>
<evidence type="ECO:0000256" key="2">
    <source>
        <dbReference type="ARBA" id="ARBA00012438"/>
    </source>
</evidence>
<dbReference type="OrthoDB" id="8127at2157"/>
<sequence length="616" mass="66268">MVSETVYVALVAVSTALAVAVAVWLWDEEMNLQGRLFVGIVAVYAVSGLLVIAELLAPSRTWMIAAYNFEAAVTGFLPLLWFLLILEYTGYLRRIPRPAVYALVGWNVVVGVLEITNPTHDLIWSGYSVAASPFPYVQAEGTVLASLVLLPGSILYYGAVALLGAHLLVGPSVARKQTAALLVGYLPTFAVFTLWFGGAIPGPLTGALVIGSPLILGVVAWAVFRHQLFDLAPLARESVLEVLDDAVVVVDRDRRLLDYNAAAVETFAALRDHEGEPVERAVPELRPVDEPDGDRDGGDAVTGDSPVVDRGDETAAAVGEPDPRGEPTEVAPSNGTDDSPFVSTFTRFEDGEVREYDVTVSPLEVRGSVAGYTLVLRDVTERRQHVRDLEQQTTQLEQFASTLSHDLRNPLNVAYGRVELARERRDDEHLATASDALKRIEGIVDDTLTLAREGQTIDELERVDLATVARDAWGTVDTGEAELVVEPDAGVRIYADATRLQSVFENCYRNCVEHGGASVTVTVERRDDGFAVADDGPGVPPDEREQVFEYAYSTDDDGTGLGLAIVEAIARAHGWSVEMAESEGGGAKVVFSGVETVDTPIVGDGGREIAVGPTDD</sequence>
<dbReference type="SUPFAM" id="SSF55785">
    <property type="entry name" value="PYP-like sensor domain (PAS domain)"/>
    <property type="match status" value="1"/>
</dbReference>
<dbReference type="InterPro" id="IPR036890">
    <property type="entry name" value="HATPase_C_sf"/>
</dbReference>
<feature type="transmembrane region" description="Helical" evidence="8">
    <location>
        <begin position="6"/>
        <end position="25"/>
    </location>
</feature>
<keyword evidence="3" id="KW-0597">Phosphoprotein</keyword>
<dbReference type="PROSITE" id="PS50109">
    <property type="entry name" value="HIS_KIN"/>
    <property type="match status" value="1"/>
</dbReference>
<dbReference type="InterPro" id="IPR003594">
    <property type="entry name" value="HATPase_dom"/>
</dbReference>
<keyword evidence="6" id="KW-0902">Two-component regulatory system</keyword>
<feature type="transmembrane region" description="Helical" evidence="8">
    <location>
        <begin position="204"/>
        <end position="224"/>
    </location>
</feature>
<dbReference type="PANTHER" id="PTHR43711">
    <property type="entry name" value="TWO-COMPONENT HISTIDINE KINASE"/>
    <property type="match status" value="1"/>
</dbReference>
<dbReference type="KEGG" id="hpel:HZS54_07325"/>
<dbReference type="Gene3D" id="1.10.287.130">
    <property type="match status" value="1"/>
</dbReference>
<evidence type="ECO:0000256" key="1">
    <source>
        <dbReference type="ARBA" id="ARBA00000085"/>
    </source>
</evidence>